<sequence length="585" mass="63746">MLEIEEEFDLGILGIAPPSDASSLARIRLDAGIDPTCSSPRGEHRSSHASITSDVIAQDANGQHSPPSPQLTHPSHQGTTSSPPLANGDAASIQVRDFGQVSSTPSPPTRPPRARLVRVRLPNSRRSRLAIRVAKPKSMHEPSLSPTPADPSQEAEASTTEAETDTEAYRLSTLHPALRSVGLAFGVDVADKIERECKENASTGHPLPASMRDVFPELDELHTALSYSNTLREQVGVETLRLGRSTRIKVIRQIARARQDIYLWAFASLLLPLAPSGPPEEAEEEEATKAIVLTPGSLEVMGRTLPKMFPKDKAAIKAFLPHAMGETAGRVVWENGVGRVVGAEGGFRGKVEQGDVHVFVDHSNILYGLLTHLYSSHSESLPPRHLRTLSLPVLSLLLRRGRPTPPGTLHLVASSPLKQDLDPAVRLGFEVSVMKRVEIFADEVHDPTAMHLQPKPIQHPSPASNSSPRPIPRGAAHPPVGLRRYKEQGVDEILHLKILQTLNSGEGGTIVLATGDARGGQFNRDGFVGAVREALKRGWKVELWSWSEGLSRIWKEVARRERWDGGFAIHLLDDWAEVLVEVAPQ</sequence>
<feature type="compositionally biased region" description="Basic residues" evidence="1">
    <location>
        <begin position="112"/>
        <end position="137"/>
    </location>
</feature>
<evidence type="ECO:0000313" key="3">
    <source>
        <dbReference type="Proteomes" id="UP001182556"/>
    </source>
</evidence>
<reference evidence="2" key="1">
    <citation type="submission" date="2023-02" db="EMBL/GenBank/DDBJ databases">
        <title>Identification and recombinant expression of a fungal hydrolase from Papiliotrema laurentii that hydrolyzes apple cutin and clears colloidal polyester polyurethane.</title>
        <authorList>
            <consortium name="DOE Joint Genome Institute"/>
            <person name="Roman V.A."/>
            <person name="Bojanowski C."/>
            <person name="Crable B.R."/>
            <person name="Wagner D.N."/>
            <person name="Hung C.S."/>
            <person name="Nadeau L.J."/>
            <person name="Schratz L."/>
            <person name="Haridas S."/>
            <person name="Pangilinan J."/>
            <person name="Lipzen A."/>
            <person name="Na H."/>
            <person name="Yan M."/>
            <person name="Ng V."/>
            <person name="Grigoriev I.V."/>
            <person name="Spatafora J.W."/>
            <person name="Barlow D."/>
            <person name="Biffinger J."/>
            <person name="Kelley-Loughnane N."/>
            <person name="Varaljay V.A."/>
            <person name="Crookes-Goodson W.J."/>
        </authorList>
    </citation>
    <scope>NUCLEOTIDE SEQUENCE</scope>
    <source>
        <strain evidence="2">5307AH</strain>
    </source>
</reference>
<keyword evidence="3" id="KW-1185">Reference proteome</keyword>
<dbReference type="EMBL" id="JAODAN010000004">
    <property type="protein sequence ID" value="KAK1925217.1"/>
    <property type="molecule type" value="Genomic_DNA"/>
</dbReference>
<proteinExistence type="predicted"/>
<comment type="caution">
    <text evidence="2">The sequence shown here is derived from an EMBL/GenBank/DDBJ whole genome shotgun (WGS) entry which is preliminary data.</text>
</comment>
<feature type="compositionally biased region" description="Polar residues" evidence="1">
    <location>
        <begin position="59"/>
        <end position="84"/>
    </location>
</feature>
<feature type="region of interest" description="Disordered" evidence="1">
    <location>
        <begin position="451"/>
        <end position="479"/>
    </location>
</feature>
<evidence type="ECO:0000313" key="2">
    <source>
        <dbReference type="EMBL" id="KAK1925217.1"/>
    </source>
</evidence>
<dbReference type="AlphaFoldDB" id="A0AAD9FS62"/>
<evidence type="ECO:0000256" key="1">
    <source>
        <dbReference type="SAM" id="MobiDB-lite"/>
    </source>
</evidence>
<accession>A0AAD9FS62</accession>
<gene>
    <name evidence="2" type="ORF">DB88DRAFT_510252</name>
</gene>
<evidence type="ECO:0008006" key="4">
    <source>
        <dbReference type="Google" id="ProtNLM"/>
    </source>
</evidence>
<protein>
    <recommendedName>
        <fullName evidence="4">NYN domain-containing protein</fullName>
    </recommendedName>
</protein>
<feature type="region of interest" description="Disordered" evidence="1">
    <location>
        <begin position="59"/>
        <end position="165"/>
    </location>
</feature>
<dbReference type="CDD" id="cd18724">
    <property type="entry name" value="PIN_LabA-like"/>
    <property type="match status" value="1"/>
</dbReference>
<organism evidence="2 3">
    <name type="scientific">Papiliotrema laurentii</name>
    <name type="common">Cryptococcus laurentii</name>
    <dbReference type="NCBI Taxonomy" id="5418"/>
    <lineage>
        <taxon>Eukaryota</taxon>
        <taxon>Fungi</taxon>
        <taxon>Dikarya</taxon>
        <taxon>Basidiomycota</taxon>
        <taxon>Agaricomycotina</taxon>
        <taxon>Tremellomycetes</taxon>
        <taxon>Tremellales</taxon>
        <taxon>Rhynchogastremaceae</taxon>
        <taxon>Papiliotrema</taxon>
    </lineage>
</organism>
<name>A0AAD9FS62_PAPLA</name>
<dbReference type="Proteomes" id="UP001182556">
    <property type="component" value="Unassembled WGS sequence"/>
</dbReference>